<evidence type="ECO:0000313" key="2">
    <source>
        <dbReference type="EMBL" id="BCB88843.1"/>
    </source>
</evidence>
<reference evidence="2 3" key="1">
    <citation type="submission" date="2020-03" db="EMBL/GenBank/DDBJ databases">
        <title>Whole genome shotgun sequence of Phytohabitans suffuscus NBRC 105367.</title>
        <authorList>
            <person name="Komaki H."/>
            <person name="Tamura T."/>
        </authorList>
    </citation>
    <scope>NUCLEOTIDE SEQUENCE [LARGE SCALE GENOMIC DNA]</scope>
    <source>
        <strain evidence="2 3">NBRC 105367</strain>
    </source>
</reference>
<dbReference type="Proteomes" id="UP000503011">
    <property type="component" value="Chromosome"/>
</dbReference>
<keyword evidence="3" id="KW-1185">Reference proteome</keyword>
<evidence type="ECO:0000256" key="1">
    <source>
        <dbReference type="SAM" id="MobiDB-lite"/>
    </source>
</evidence>
<name>A0A6F8YS77_9ACTN</name>
<protein>
    <submittedName>
        <fullName evidence="2">Uncharacterized protein</fullName>
    </submittedName>
</protein>
<evidence type="ECO:0000313" key="3">
    <source>
        <dbReference type="Proteomes" id="UP000503011"/>
    </source>
</evidence>
<sequence>MPDREAGCEAERDPEYEPEYRPAGEPGHKAELGSVVEPDRDGHHESGDRPCRDFP</sequence>
<dbReference type="KEGG" id="psuu:Psuf_061560"/>
<reference evidence="2 3" key="2">
    <citation type="submission" date="2020-03" db="EMBL/GenBank/DDBJ databases">
        <authorList>
            <person name="Ichikawa N."/>
            <person name="Kimura A."/>
            <person name="Kitahashi Y."/>
            <person name="Uohara A."/>
        </authorList>
    </citation>
    <scope>NUCLEOTIDE SEQUENCE [LARGE SCALE GENOMIC DNA]</scope>
    <source>
        <strain evidence="2 3">NBRC 105367</strain>
    </source>
</reference>
<proteinExistence type="predicted"/>
<accession>A0A6F8YS77</accession>
<dbReference type="AlphaFoldDB" id="A0A6F8YS77"/>
<gene>
    <name evidence="2" type="ORF">Psuf_061560</name>
</gene>
<feature type="region of interest" description="Disordered" evidence="1">
    <location>
        <begin position="1"/>
        <end position="55"/>
    </location>
</feature>
<organism evidence="2 3">
    <name type="scientific">Phytohabitans suffuscus</name>
    <dbReference type="NCBI Taxonomy" id="624315"/>
    <lineage>
        <taxon>Bacteria</taxon>
        <taxon>Bacillati</taxon>
        <taxon>Actinomycetota</taxon>
        <taxon>Actinomycetes</taxon>
        <taxon>Micromonosporales</taxon>
        <taxon>Micromonosporaceae</taxon>
    </lineage>
</organism>
<dbReference type="EMBL" id="AP022871">
    <property type="protein sequence ID" value="BCB88843.1"/>
    <property type="molecule type" value="Genomic_DNA"/>
</dbReference>